<dbReference type="InterPro" id="IPR007055">
    <property type="entry name" value="BON_dom"/>
</dbReference>
<feature type="signal peptide" evidence="2">
    <location>
        <begin position="1"/>
        <end position="26"/>
    </location>
</feature>
<keyword evidence="1 2" id="KW-0732">Signal</keyword>
<proteinExistence type="predicted"/>
<evidence type="ECO:0000256" key="1">
    <source>
        <dbReference type="ARBA" id="ARBA00022729"/>
    </source>
</evidence>
<accession>A0YER7</accession>
<dbReference type="STRING" id="247633.GP2143_00197"/>
<dbReference type="Gene3D" id="3.30.1340.30">
    <property type="match status" value="2"/>
</dbReference>
<organism evidence="4 5">
    <name type="scientific">marine gamma proteobacterium HTCC2143</name>
    <dbReference type="NCBI Taxonomy" id="247633"/>
    <lineage>
        <taxon>Bacteria</taxon>
        <taxon>Pseudomonadati</taxon>
        <taxon>Pseudomonadota</taxon>
        <taxon>Gammaproteobacteria</taxon>
        <taxon>Cellvibrionales</taxon>
        <taxon>Spongiibacteraceae</taxon>
        <taxon>BD1-7 clade</taxon>
    </lineage>
</organism>
<dbReference type="EMBL" id="AAVT01000007">
    <property type="protein sequence ID" value="EAW30512.1"/>
    <property type="molecule type" value="Genomic_DNA"/>
</dbReference>
<feature type="chain" id="PRO_5002631119" evidence="2">
    <location>
        <begin position="27"/>
        <end position="190"/>
    </location>
</feature>
<keyword evidence="5" id="KW-1185">Reference proteome</keyword>
<keyword evidence="4" id="KW-0449">Lipoprotein</keyword>
<evidence type="ECO:0000256" key="2">
    <source>
        <dbReference type="SAM" id="SignalP"/>
    </source>
</evidence>
<dbReference type="PANTHER" id="PTHR34606:SF4">
    <property type="entry name" value="OUTER MEMBRANE LIPOPROTEIN DOLP"/>
    <property type="match status" value="1"/>
</dbReference>
<evidence type="ECO:0000313" key="5">
    <source>
        <dbReference type="Proteomes" id="UP000004931"/>
    </source>
</evidence>
<name>A0YER7_9GAMM</name>
<evidence type="ECO:0000313" key="4">
    <source>
        <dbReference type="EMBL" id="EAW30512.1"/>
    </source>
</evidence>
<protein>
    <submittedName>
        <fullName evidence="4">Lipoprotein, putative</fullName>
    </submittedName>
</protein>
<dbReference type="PROSITE" id="PS50914">
    <property type="entry name" value="BON"/>
    <property type="match status" value="2"/>
</dbReference>
<dbReference type="eggNOG" id="COG2823">
    <property type="taxonomic scope" value="Bacteria"/>
</dbReference>
<dbReference type="Proteomes" id="UP000004931">
    <property type="component" value="Unassembled WGS sequence"/>
</dbReference>
<dbReference type="PANTHER" id="PTHR34606">
    <property type="entry name" value="BON DOMAIN-CONTAINING PROTEIN"/>
    <property type="match status" value="1"/>
</dbReference>
<dbReference type="PROSITE" id="PS51257">
    <property type="entry name" value="PROKAR_LIPOPROTEIN"/>
    <property type="match status" value="1"/>
</dbReference>
<dbReference type="Pfam" id="PF04972">
    <property type="entry name" value="BON"/>
    <property type="match status" value="2"/>
</dbReference>
<dbReference type="AlphaFoldDB" id="A0YER7"/>
<feature type="domain" description="BON" evidence="3">
    <location>
        <begin position="124"/>
        <end position="190"/>
    </location>
</feature>
<dbReference type="InterPro" id="IPR014004">
    <property type="entry name" value="Transpt-assoc_nodulatn_dom_bac"/>
</dbReference>
<gene>
    <name evidence="4" type="ORF">GP2143_00197</name>
</gene>
<dbReference type="InterPro" id="IPR051686">
    <property type="entry name" value="Lipoprotein_DolP"/>
</dbReference>
<evidence type="ECO:0000259" key="3">
    <source>
        <dbReference type="PROSITE" id="PS50914"/>
    </source>
</evidence>
<dbReference type="SMART" id="SM00749">
    <property type="entry name" value="BON"/>
    <property type="match status" value="2"/>
</dbReference>
<reference evidence="4 5" key="1">
    <citation type="journal article" date="2010" name="J. Bacteriol.">
        <title>Genome sequence of the oligotrophic marine Gammaproteobacterium HTCC2143, isolated from the Oregon Coast.</title>
        <authorList>
            <person name="Oh H.M."/>
            <person name="Kang I."/>
            <person name="Ferriera S."/>
            <person name="Giovannoni S.J."/>
            <person name="Cho J.C."/>
        </authorList>
    </citation>
    <scope>NUCLEOTIDE SEQUENCE [LARGE SCALE GENOMIC DNA]</scope>
    <source>
        <strain evidence="4 5">HTCC2143</strain>
    </source>
</reference>
<feature type="domain" description="BON" evidence="3">
    <location>
        <begin position="46"/>
        <end position="115"/>
    </location>
</feature>
<comment type="caution">
    <text evidence="4">The sequence shown here is derived from an EMBL/GenBank/DDBJ whole genome shotgun (WGS) entry which is preliminary data.</text>
</comment>
<sequence>MNKNSYFASVLTLMLSIQGCSSLLSATTDEPLGNNKDERTTGSFLDDEIIETKALVNIDKADPDLAQAHIVVISYNGIVLVAGQVSTEEQRQLAAQTVAKIHNVRRVHNELTLSGLTSILARSNDTWITTKVKSKFLATSSLEGIRIKVATENGVVYLMGLVTKPEADRAANIARKTAGVQKVVRIFEYI</sequence>